<accession>A0A7W5E184</accession>
<dbReference type="Proteomes" id="UP000536179">
    <property type="component" value="Unassembled WGS sequence"/>
</dbReference>
<evidence type="ECO:0000256" key="1">
    <source>
        <dbReference type="SAM" id="MobiDB-lite"/>
    </source>
</evidence>
<evidence type="ECO:0000313" key="3">
    <source>
        <dbReference type="Proteomes" id="UP000536179"/>
    </source>
</evidence>
<organism evidence="2 3">
    <name type="scientific">Aporhodopirellula rubra</name>
    <dbReference type="NCBI Taxonomy" id="980271"/>
    <lineage>
        <taxon>Bacteria</taxon>
        <taxon>Pseudomonadati</taxon>
        <taxon>Planctomycetota</taxon>
        <taxon>Planctomycetia</taxon>
        <taxon>Pirellulales</taxon>
        <taxon>Pirellulaceae</taxon>
        <taxon>Aporhodopirellula</taxon>
    </lineage>
</organism>
<dbReference type="AlphaFoldDB" id="A0A7W5E184"/>
<reference evidence="2 3" key="1">
    <citation type="submission" date="2020-08" db="EMBL/GenBank/DDBJ databases">
        <title>Genomic Encyclopedia of Type Strains, Phase III (KMG-III): the genomes of soil and plant-associated and newly described type strains.</title>
        <authorList>
            <person name="Whitman W."/>
        </authorList>
    </citation>
    <scope>NUCLEOTIDE SEQUENCE [LARGE SCALE GENOMIC DNA]</scope>
    <source>
        <strain evidence="2 3">CECT 8075</strain>
    </source>
</reference>
<evidence type="ECO:0000313" key="2">
    <source>
        <dbReference type="EMBL" id="MBB3208323.1"/>
    </source>
</evidence>
<name>A0A7W5E184_9BACT</name>
<protein>
    <submittedName>
        <fullName evidence="2">Uncharacterized protein</fullName>
    </submittedName>
</protein>
<gene>
    <name evidence="2" type="ORF">FHS27_004151</name>
</gene>
<feature type="region of interest" description="Disordered" evidence="1">
    <location>
        <begin position="44"/>
        <end position="109"/>
    </location>
</feature>
<keyword evidence="3" id="KW-1185">Reference proteome</keyword>
<comment type="caution">
    <text evidence="2">The sequence shown here is derived from an EMBL/GenBank/DDBJ whole genome shotgun (WGS) entry which is preliminary data.</text>
</comment>
<proteinExistence type="predicted"/>
<feature type="compositionally biased region" description="Polar residues" evidence="1">
    <location>
        <begin position="85"/>
        <end position="94"/>
    </location>
</feature>
<dbReference type="EMBL" id="JACHXU010000015">
    <property type="protein sequence ID" value="MBB3208323.1"/>
    <property type="molecule type" value="Genomic_DNA"/>
</dbReference>
<sequence>MQRNGSSRTHTFCSKTNFAPTTEQGIHKTTIAFRSAQFAPRPSLMMAGERARNRDTETFPSLEREHDLKKKTTLSFAKPRKPSRETASSVNTSQRKQKSRLTLASPPSIRSAKRHIHCFHVSNAIQIGHHARQNSHFPAHAQTNSCDRKSISTPGQTSAFINNRQERNRAQSNAIANRVFAFHY</sequence>
<feature type="compositionally biased region" description="Basic and acidic residues" evidence="1">
    <location>
        <begin position="49"/>
        <end position="70"/>
    </location>
</feature>